<evidence type="ECO:0000313" key="1">
    <source>
        <dbReference type="EMBL" id="KOY13797.1"/>
    </source>
</evidence>
<evidence type="ECO:0000313" key="2">
    <source>
        <dbReference type="Proteomes" id="UP000037688"/>
    </source>
</evidence>
<evidence type="ECO:0008006" key="3">
    <source>
        <dbReference type="Google" id="ProtNLM"/>
    </source>
</evidence>
<name>A0A0N0C352_9BACL</name>
<sequence length="62" mass="7147">MNDKKLRGALQRLQLKYGKSTTFVAYNIGISRKHLSKWLNNESCVVSDSLKTKLNKYIKGEM</sequence>
<dbReference type="EMBL" id="LITU01000078">
    <property type="protein sequence ID" value="KOY13797.1"/>
    <property type="molecule type" value="Genomic_DNA"/>
</dbReference>
<keyword evidence="2" id="KW-1185">Reference proteome</keyword>
<gene>
    <name evidence="1" type="ORF">AMS66_25710</name>
</gene>
<dbReference type="PATRIC" id="fig|1705561.3.peg.5397"/>
<protein>
    <recommendedName>
        <fullName evidence="3">HTH cro/C1-type domain-containing protein</fullName>
    </recommendedName>
</protein>
<proteinExistence type="predicted"/>
<reference evidence="1 2" key="1">
    <citation type="submission" date="2015-08" db="EMBL/GenBank/DDBJ databases">
        <title>Draft genome sequence of cellulolytic and xylanolytic Paenibacillus sp. A59, isolated from a decaying forest soil from Patagonia, Argentina.</title>
        <authorList>
            <person name="Ghio S."/>
            <person name="Caceres A.M."/>
            <person name="Talia P."/>
            <person name="Grasso D."/>
            <person name="Campos E."/>
        </authorList>
    </citation>
    <scope>NUCLEOTIDE SEQUENCE [LARGE SCALE GENOMIC DNA]</scope>
    <source>
        <strain evidence="1 2">A59</strain>
    </source>
</reference>
<dbReference type="InterPro" id="IPR010982">
    <property type="entry name" value="Lambda_DNA-bd_dom_sf"/>
</dbReference>
<dbReference type="Proteomes" id="UP000037688">
    <property type="component" value="Unassembled WGS sequence"/>
</dbReference>
<organism evidence="1 2">
    <name type="scientific">Paenibacillus xylanivorans</name>
    <dbReference type="NCBI Taxonomy" id="1705561"/>
    <lineage>
        <taxon>Bacteria</taxon>
        <taxon>Bacillati</taxon>
        <taxon>Bacillota</taxon>
        <taxon>Bacilli</taxon>
        <taxon>Bacillales</taxon>
        <taxon>Paenibacillaceae</taxon>
        <taxon>Paenibacillus</taxon>
    </lineage>
</organism>
<dbReference type="GO" id="GO:0003677">
    <property type="term" value="F:DNA binding"/>
    <property type="evidence" value="ECO:0007669"/>
    <property type="project" value="InterPro"/>
</dbReference>
<comment type="caution">
    <text evidence="1">The sequence shown here is derived from an EMBL/GenBank/DDBJ whole genome shotgun (WGS) entry which is preliminary data.</text>
</comment>
<dbReference type="Gene3D" id="1.10.260.40">
    <property type="entry name" value="lambda repressor-like DNA-binding domains"/>
    <property type="match status" value="1"/>
</dbReference>
<dbReference type="AlphaFoldDB" id="A0A0N0C352"/>
<accession>A0A0N0C352</accession>